<keyword evidence="1" id="KW-0812">Transmembrane</keyword>
<accession>A0A5F1Z5T0</accession>
<keyword evidence="1" id="KW-1133">Transmembrane helix</keyword>
<feature type="transmembrane region" description="Helical" evidence="1">
    <location>
        <begin position="12"/>
        <end position="30"/>
    </location>
</feature>
<protein>
    <submittedName>
        <fullName evidence="2">Tetratricopeptide repeat protein</fullName>
    </submittedName>
</protein>
<reference evidence="2" key="1">
    <citation type="journal article" date="2019" name="PLoS Negl. Trop. Dis.">
        <title>Revisiting the worldwide diversity of Leptospira species in the environment.</title>
        <authorList>
            <person name="Vincent A.T."/>
            <person name="Schiettekatte O."/>
            <person name="Bourhy P."/>
            <person name="Veyrier F.J."/>
            <person name="Picardeau M."/>
        </authorList>
    </citation>
    <scope>NUCLEOTIDE SEQUENCE [LARGE SCALE GENOMIC DNA]</scope>
    <source>
        <strain evidence="2">201800277</strain>
    </source>
</reference>
<proteinExistence type="predicted"/>
<name>A0A5F1Z5T0_9LEPT</name>
<dbReference type="SUPFAM" id="SSF48452">
    <property type="entry name" value="TPR-like"/>
    <property type="match status" value="1"/>
</dbReference>
<evidence type="ECO:0000256" key="1">
    <source>
        <dbReference type="SAM" id="Phobius"/>
    </source>
</evidence>
<keyword evidence="3" id="KW-1185">Reference proteome</keyword>
<sequence length="784" mass="90586">MPNLSRFQKNTLLTFSLLAFVAYAPLYYSIRNAIKKETLPVTYESAETVSFFSLGEWEVQSKESDSKTLRILSLLIDFEFKKITGGVYLGKEDSLSLAKKNRSNFVLYGAFEWKEKGIEFTPKLSSVEQKASYSGKPVYLPYEERGKLVSSIYQSLSHLLDETIRLHRLMKRKPEWKFPPEDEFLSESEFVKLSEYDSNLSLEEKTSLLKSFEFPSEYVQFLKLVVSLEKRTDESFKEIWRNVGGNSNFPAYTKFYVAKNIAEFYFAKKEFSKTIEYASAARKERESLKSVFHSDYADTISLLGKALVLDGKKEEAVYYLTSAKKLYETLGLLMDPSSVENSYFYGLLLYDLSQAELASYELSSIRGLLPSGLESIYLDFNLAKVYYDLGRFDASLSLLQDQRKIIMDEGFVNHDIALYSYNLYAASLYKSGKWSVAKSTWESLVNAKSIYGIEDKPYHRYALFNLAVLSKLRNNPEQTESYYKQYTRLSPYGQIVDLPTNDRFEIGKPIYPYTWEIPVQNSFAELEEKTIRSYTGRYLFNGQDEEIRARTYENRLEDTNLFLDDLLNAKAFLSKPMSFLRKTLFGDLKRFEKGNQIVFFDIGPALNHPEYPGVTSLAVAKHFPGMEVVLWELPGEVDLYLKKVKPELKDRLYSFPNIRILSADGVGEFQTIYTEPKNWILRNRPIPNLKGKTIIVRAANSIDIYEPYTKILPHFQNIGKELKTNPILYFFNRSILLKPAGKEKFILIGNQSIRGFHHNFQSLDRNGEPPYSILPYTISEELNP</sequence>
<gene>
    <name evidence="2" type="ORF">EHQ30_12545</name>
</gene>
<dbReference type="OrthoDB" id="340981at2"/>
<comment type="caution">
    <text evidence="2">The sequence shown here is derived from an EMBL/GenBank/DDBJ whole genome shotgun (WGS) entry which is preliminary data.</text>
</comment>
<dbReference type="AlphaFoldDB" id="A0A5F1Z5T0"/>
<dbReference type="EMBL" id="RQFP01000009">
    <property type="protein sequence ID" value="TGK92675.1"/>
    <property type="molecule type" value="Genomic_DNA"/>
</dbReference>
<evidence type="ECO:0000313" key="3">
    <source>
        <dbReference type="Proteomes" id="UP000297891"/>
    </source>
</evidence>
<dbReference type="Proteomes" id="UP000297891">
    <property type="component" value="Unassembled WGS sequence"/>
</dbReference>
<organism evidence="2 3">
    <name type="scientific">Leptospira brenneri</name>
    <dbReference type="NCBI Taxonomy" id="2023182"/>
    <lineage>
        <taxon>Bacteria</taxon>
        <taxon>Pseudomonadati</taxon>
        <taxon>Spirochaetota</taxon>
        <taxon>Spirochaetia</taxon>
        <taxon>Leptospirales</taxon>
        <taxon>Leptospiraceae</taxon>
        <taxon>Leptospira</taxon>
    </lineage>
</organism>
<keyword evidence="1" id="KW-0472">Membrane</keyword>
<evidence type="ECO:0000313" key="2">
    <source>
        <dbReference type="EMBL" id="TGK92675.1"/>
    </source>
</evidence>
<dbReference type="Gene3D" id="1.25.40.10">
    <property type="entry name" value="Tetratricopeptide repeat domain"/>
    <property type="match status" value="1"/>
</dbReference>
<dbReference type="InterPro" id="IPR011990">
    <property type="entry name" value="TPR-like_helical_dom_sf"/>
</dbReference>